<dbReference type="EMBL" id="JAHLQT010039966">
    <property type="protein sequence ID" value="KAG7156139.1"/>
    <property type="molecule type" value="Genomic_DNA"/>
</dbReference>
<protein>
    <submittedName>
        <fullName evidence="1">Uncharacterized protein</fullName>
    </submittedName>
</protein>
<dbReference type="Proteomes" id="UP000747542">
    <property type="component" value="Unassembled WGS sequence"/>
</dbReference>
<feature type="non-terminal residue" evidence="1">
    <location>
        <position position="134"/>
    </location>
</feature>
<keyword evidence="2" id="KW-1185">Reference proteome</keyword>
<name>A0A8J5MLT0_HOMAM</name>
<accession>A0A8J5MLT0</accession>
<dbReference type="AlphaFoldDB" id="A0A8J5MLT0"/>
<gene>
    <name evidence="1" type="ORF">Hamer_G022605</name>
</gene>
<evidence type="ECO:0000313" key="2">
    <source>
        <dbReference type="Proteomes" id="UP000747542"/>
    </source>
</evidence>
<evidence type="ECO:0000313" key="1">
    <source>
        <dbReference type="EMBL" id="KAG7156139.1"/>
    </source>
</evidence>
<feature type="non-terminal residue" evidence="1">
    <location>
        <position position="1"/>
    </location>
</feature>
<reference evidence="1" key="1">
    <citation type="journal article" date="2021" name="Sci. Adv.">
        <title>The American lobster genome reveals insights on longevity, neural, and immune adaptations.</title>
        <authorList>
            <person name="Polinski J.M."/>
            <person name="Zimin A.V."/>
            <person name="Clark K.F."/>
            <person name="Kohn A.B."/>
            <person name="Sadowski N."/>
            <person name="Timp W."/>
            <person name="Ptitsyn A."/>
            <person name="Khanna P."/>
            <person name="Romanova D.Y."/>
            <person name="Williams P."/>
            <person name="Greenwood S.J."/>
            <person name="Moroz L.L."/>
            <person name="Walt D.R."/>
            <person name="Bodnar A.G."/>
        </authorList>
    </citation>
    <scope>NUCLEOTIDE SEQUENCE</scope>
    <source>
        <strain evidence="1">GMGI-L3</strain>
    </source>
</reference>
<sequence>EGLIIFEFGECGTPEIVCHGGWSLCLLLSREIIVNKDRHPRLPSPDFLRIIVVIKESCEAGIPELVREGTRGIWRTFICDLVALRMVTMRPICVWWCDLSLSQEGKDQKVIKQDSSMIKVWKSVSRLTERHNPA</sequence>
<comment type="caution">
    <text evidence="1">The sequence shown here is derived from an EMBL/GenBank/DDBJ whole genome shotgun (WGS) entry which is preliminary data.</text>
</comment>
<organism evidence="1 2">
    <name type="scientific">Homarus americanus</name>
    <name type="common">American lobster</name>
    <dbReference type="NCBI Taxonomy" id="6706"/>
    <lineage>
        <taxon>Eukaryota</taxon>
        <taxon>Metazoa</taxon>
        <taxon>Ecdysozoa</taxon>
        <taxon>Arthropoda</taxon>
        <taxon>Crustacea</taxon>
        <taxon>Multicrustacea</taxon>
        <taxon>Malacostraca</taxon>
        <taxon>Eumalacostraca</taxon>
        <taxon>Eucarida</taxon>
        <taxon>Decapoda</taxon>
        <taxon>Pleocyemata</taxon>
        <taxon>Astacidea</taxon>
        <taxon>Nephropoidea</taxon>
        <taxon>Nephropidae</taxon>
        <taxon>Homarus</taxon>
    </lineage>
</organism>
<proteinExistence type="predicted"/>